<evidence type="ECO:0000313" key="6">
    <source>
        <dbReference type="Proteomes" id="UP000838412"/>
    </source>
</evidence>
<dbReference type="InterPro" id="IPR050966">
    <property type="entry name" value="Glutamyl_endopeptidase"/>
</dbReference>
<gene>
    <name evidence="5" type="primary">PRSS23</name>
    <name evidence="5" type="ORF">BLAG_LOCUS485</name>
</gene>
<protein>
    <submittedName>
        <fullName evidence="5">PRSS23 protein</fullName>
    </submittedName>
</protein>
<dbReference type="PROSITE" id="PS00134">
    <property type="entry name" value="TRYPSIN_HIS"/>
    <property type="match status" value="1"/>
</dbReference>
<dbReference type="InterPro" id="IPR001254">
    <property type="entry name" value="Trypsin_dom"/>
</dbReference>
<evidence type="ECO:0000313" key="5">
    <source>
        <dbReference type="EMBL" id="CAH1227535.1"/>
    </source>
</evidence>
<name>A0A8J9VXF1_BRALA</name>
<feature type="domain" description="Peptidase S1" evidence="4">
    <location>
        <begin position="163"/>
        <end position="302"/>
    </location>
</feature>
<dbReference type="InterPro" id="IPR018114">
    <property type="entry name" value="TRYPSIN_HIS"/>
</dbReference>
<reference evidence="5" key="1">
    <citation type="submission" date="2022-01" db="EMBL/GenBank/DDBJ databases">
        <authorList>
            <person name="Braso-Vives M."/>
        </authorList>
    </citation>
    <scope>NUCLEOTIDE SEQUENCE</scope>
</reference>
<dbReference type="Gene3D" id="2.40.10.10">
    <property type="entry name" value="Trypsin-like serine proteases"/>
    <property type="match status" value="2"/>
</dbReference>
<dbReference type="EMBL" id="OV696686">
    <property type="protein sequence ID" value="CAH1227535.1"/>
    <property type="molecule type" value="Genomic_DNA"/>
</dbReference>
<keyword evidence="2 3" id="KW-0732">Signal</keyword>
<dbReference type="InterPro" id="IPR043504">
    <property type="entry name" value="Peptidase_S1_PA_chymotrypsin"/>
</dbReference>
<feature type="signal peptide" evidence="3">
    <location>
        <begin position="1"/>
        <end position="24"/>
    </location>
</feature>
<evidence type="ECO:0000256" key="1">
    <source>
        <dbReference type="ARBA" id="ARBA00007664"/>
    </source>
</evidence>
<comment type="similarity">
    <text evidence="1">Belongs to the peptidase S1 family.</text>
</comment>
<dbReference type="Proteomes" id="UP000838412">
    <property type="component" value="Chromosome 1"/>
</dbReference>
<keyword evidence="6" id="KW-1185">Reference proteome</keyword>
<dbReference type="PANTHER" id="PTHR15462">
    <property type="entry name" value="SERINE PROTEASE"/>
    <property type="match status" value="1"/>
</dbReference>
<evidence type="ECO:0000256" key="3">
    <source>
        <dbReference type="SAM" id="SignalP"/>
    </source>
</evidence>
<evidence type="ECO:0000259" key="4">
    <source>
        <dbReference type="Pfam" id="PF00089"/>
    </source>
</evidence>
<dbReference type="PANTHER" id="PTHR15462:SF8">
    <property type="entry name" value="SERINE PROTEASE"/>
    <property type="match status" value="1"/>
</dbReference>
<dbReference type="InterPro" id="IPR009003">
    <property type="entry name" value="Peptidase_S1_PA"/>
</dbReference>
<proteinExistence type="inferred from homology"/>
<sequence length="394" mass="45517">MKMLPRPSPWLAALVCLWARLACCNEHKTDANRLTEEHIPRELRAWTWANAPLPDLVTEDVSEVVETDFSGEVEEEHNTSCGPDCEKSLPTPSLSDFNDYLSYETLFENGTSVFTRVRWSEVPEAEREIRREVAEMAEKTRRKKRQIFGVDTRFNILGEEYLTNFPFSAVVKLSTGCTGVLISNKHVLTAAHCIHNGKRYVKGRKSMKIGFIVSQPYNETMRMHRDSEWRWIKAKKTQIPAAWKKIRNREKAVMYDYAVVELKETTDRPYMDIGVSSAVNTAPGRRIHFTGFDNDQEDRLLYRYCSVLENTADVLYQHCDAQPGTSGAGIYIRNWDDTDNKWERKIIGVFSGHQWVNQDGAQRDYNVGTRITPLKFAQICFWTKGDYNLCREGY</sequence>
<accession>A0A8J9VXF1</accession>
<organism evidence="5 6">
    <name type="scientific">Branchiostoma lanceolatum</name>
    <name type="common">Common lancelet</name>
    <name type="synonym">Amphioxus lanceolatum</name>
    <dbReference type="NCBI Taxonomy" id="7740"/>
    <lineage>
        <taxon>Eukaryota</taxon>
        <taxon>Metazoa</taxon>
        <taxon>Chordata</taxon>
        <taxon>Cephalochordata</taxon>
        <taxon>Leptocardii</taxon>
        <taxon>Amphioxiformes</taxon>
        <taxon>Branchiostomatidae</taxon>
        <taxon>Branchiostoma</taxon>
    </lineage>
</organism>
<dbReference type="GO" id="GO:0004252">
    <property type="term" value="F:serine-type endopeptidase activity"/>
    <property type="evidence" value="ECO:0007669"/>
    <property type="project" value="InterPro"/>
</dbReference>
<dbReference type="AlphaFoldDB" id="A0A8J9VXF1"/>
<dbReference type="GO" id="GO:0006508">
    <property type="term" value="P:proteolysis"/>
    <property type="evidence" value="ECO:0007669"/>
    <property type="project" value="InterPro"/>
</dbReference>
<feature type="chain" id="PRO_5035422357" evidence="3">
    <location>
        <begin position="25"/>
        <end position="394"/>
    </location>
</feature>
<dbReference type="Pfam" id="PF00089">
    <property type="entry name" value="Trypsin"/>
    <property type="match status" value="1"/>
</dbReference>
<dbReference type="SUPFAM" id="SSF50494">
    <property type="entry name" value="Trypsin-like serine proteases"/>
    <property type="match status" value="1"/>
</dbReference>
<dbReference type="OrthoDB" id="10037376at2759"/>
<evidence type="ECO:0000256" key="2">
    <source>
        <dbReference type="ARBA" id="ARBA00022729"/>
    </source>
</evidence>